<organism evidence="1 2">
    <name type="scientific">Candidatus Fervidibacter japonicus</name>
    <dbReference type="NCBI Taxonomy" id="2035412"/>
    <lineage>
        <taxon>Bacteria</taxon>
        <taxon>Candidatus Fervidibacterota</taxon>
        <taxon>Candidatus Fervidibacter</taxon>
    </lineage>
</organism>
<dbReference type="Proteomes" id="UP000236173">
    <property type="component" value="Unassembled WGS sequence"/>
</dbReference>
<evidence type="ECO:0000313" key="1">
    <source>
        <dbReference type="EMBL" id="GBC97514.1"/>
    </source>
</evidence>
<sequence length="46" mass="5233">MAAYQPLPSLPQRPLQCHFEGERMVWLMFYGRGTGNPTTKPAILEV</sequence>
<reference evidence="2" key="1">
    <citation type="submission" date="2017-09" db="EMBL/GenBank/DDBJ databases">
        <title>Metaegenomics of thermophilic ammonia-oxidizing enrichment culture.</title>
        <authorList>
            <person name="Kato S."/>
            <person name="Suzuki K."/>
        </authorList>
    </citation>
    <scope>NUCLEOTIDE SEQUENCE [LARGE SCALE GENOMIC DNA]</scope>
</reference>
<proteinExistence type="predicted"/>
<protein>
    <submittedName>
        <fullName evidence="1">Uncharacterized protein</fullName>
    </submittedName>
</protein>
<name>A0A2H5X8N7_9BACT</name>
<dbReference type="AlphaFoldDB" id="A0A2H5X8N7"/>
<dbReference type="EMBL" id="BEHT01000001">
    <property type="protein sequence ID" value="GBC97514.1"/>
    <property type="molecule type" value="Genomic_DNA"/>
</dbReference>
<evidence type="ECO:0000313" key="2">
    <source>
        <dbReference type="Proteomes" id="UP000236173"/>
    </source>
</evidence>
<accession>A0A2H5X8N7</accession>
<gene>
    <name evidence="1" type="ORF">HRbin17_00001</name>
</gene>
<comment type="caution">
    <text evidence="1">The sequence shown here is derived from an EMBL/GenBank/DDBJ whole genome shotgun (WGS) entry which is preliminary data.</text>
</comment>